<dbReference type="EMBL" id="AFZZ01000058">
    <property type="protein sequence ID" value="EHJ41561.1"/>
    <property type="molecule type" value="Genomic_DNA"/>
</dbReference>
<gene>
    <name evidence="1" type="ORF">HMPREF0673_00618</name>
</gene>
<evidence type="ECO:0000313" key="1">
    <source>
        <dbReference type="EMBL" id="EHJ41561.1"/>
    </source>
</evidence>
<sequence>MLFLQTTIIPNKGNHNFQHSTLYSRFFTTHHLLNKNFEFTYKAIIFAAHNINRKLERIL</sequence>
<dbReference type="Proteomes" id="UP000004407">
    <property type="component" value="Unassembled WGS sequence"/>
</dbReference>
<dbReference type="HOGENOM" id="CLU_2956858_0_0_10"/>
<dbReference type="AlphaFoldDB" id="G6AVI3"/>
<proteinExistence type="predicted"/>
<reference evidence="1 2" key="1">
    <citation type="submission" date="2011-08" db="EMBL/GenBank/DDBJ databases">
        <authorList>
            <person name="Weinstock G."/>
            <person name="Sodergren E."/>
            <person name="Clifton S."/>
            <person name="Fulton L."/>
            <person name="Fulton B."/>
            <person name="Courtney L."/>
            <person name="Fronick C."/>
            <person name="Harrison M."/>
            <person name="Strong C."/>
            <person name="Farmer C."/>
            <person name="Delahaunty K."/>
            <person name="Markovic C."/>
            <person name="Hall O."/>
            <person name="Minx P."/>
            <person name="Tomlinson C."/>
            <person name="Mitreva M."/>
            <person name="Hou S."/>
            <person name="Chen J."/>
            <person name="Wollam A."/>
            <person name="Pepin K.H."/>
            <person name="Johnson M."/>
            <person name="Bhonagiri V."/>
            <person name="Zhang X."/>
            <person name="Suruliraj S."/>
            <person name="Warren W."/>
            <person name="Chinwalla A."/>
            <person name="Mardis E.R."/>
            <person name="Wilson R.K."/>
        </authorList>
    </citation>
    <scope>NUCLEOTIDE SEQUENCE [LARGE SCALE GENOMIC DNA]</scope>
    <source>
        <strain evidence="1 2">DSM 18206</strain>
    </source>
</reference>
<evidence type="ECO:0000313" key="2">
    <source>
        <dbReference type="Proteomes" id="UP000004407"/>
    </source>
</evidence>
<comment type="caution">
    <text evidence="1">The sequence shown here is derived from an EMBL/GenBank/DDBJ whole genome shotgun (WGS) entry which is preliminary data.</text>
</comment>
<organism evidence="1 2">
    <name type="scientific">Leyella stercorea DSM 18206</name>
    <dbReference type="NCBI Taxonomy" id="1002367"/>
    <lineage>
        <taxon>Bacteria</taxon>
        <taxon>Pseudomonadati</taxon>
        <taxon>Bacteroidota</taxon>
        <taxon>Bacteroidia</taxon>
        <taxon>Bacteroidales</taxon>
        <taxon>Prevotellaceae</taxon>
        <taxon>Leyella</taxon>
    </lineage>
</organism>
<protein>
    <submittedName>
        <fullName evidence="1">Uncharacterized protein</fullName>
    </submittedName>
</protein>
<name>G6AVI3_9BACT</name>
<accession>G6AVI3</accession>